<keyword evidence="1" id="KW-0732">Signal</keyword>
<feature type="signal peptide" evidence="1">
    <location>
        <begin position="1"/>
        <end position="25"/>
    </location>
</feature>
<dbReference type="AlphaFoldDB" id="A0A7J6RRB0"/>
<accession>A0A7J6RRB0</accession>
<dbReference type="EMBL" id="JABANM010020244">
    <property type="protein sequence ID" value="KAF4723157.1"/>
    <property type="molecule type" value="Genomic_DNA"/>
</dbReference>
<organism evidence="2 3">
    <name type="scientific">Perkinsus olseni</name>
    <name type="common">Perkinsus atlanticus</name>
    <dbReference type="NCBI Taxonomy" id="32597"/>
    <lineage>
        <taxon>Eukaryota</taxon>
        <taxon>Sar</taxon>
        <taxon>Alveolata</taxon>
        <taxon>Perkinsozoa</taxon>
        <taxon>Perkinsea</taxon>
        <taxon>Perkinsida</taxon>
        <taxon>Perkinsidae</taxon>
        <taxon>Perkinsus</taxon>
    </lineage>
</organism>
<evidence type="ECO:0000256" key="1">
    <source>
        <dbReference type="SAM" id="SignalP"/>
    </source>
</evidence>
<evidence type="ECO:0000313" key="2">
    <source>
        <dbReference type="EMBL" id="KAF4723157.1"/>
    </source>
</evidence>
<evidence type="ECO:0000313" key="3">
    <source>
        <dbReference type="Proteomes" id="UP000574390"/>
    </source>
</evidence>
<proteinExistence type="predicted"/>
<reference evidence="2 3" key="1">
    <citation type="submission" date="2020-04" db="EMBL/GenBank/DDBJ databases">
        <title>Perkinsus olseni comparative genomics.</title>
        <authorList>
            <person name="Bogema D.R."/>
        </authorList>
    </citation>
    <scope>NUCLEOTIDE SEQUENCE [LARGE SCALE GENOMIC DNA]</scope>
    <source>
        <strain evidence="2">ATCC PRA-205</strain>
    </source>
</reference>
<protein>
    <submittedName>
        <fullName evidence="2">Uncharacterized protein</fullName>
    </submittedName>
</protein>
<gene>
    <name evidence="2" type="ORF">FOZ62_024229</name>
</gene>
<dbReference type="Proteomes" id="UP000574390">
    <property type="component" value="Unassembled WGS sequence"/>
</dbReference>
<sequence length="105" mass="11928">MKRTTLLLPFLTLLEGYLLPRRSLANIEYRLYEAGDVMEGQKLDRCKDDPCYVAVDLGTSEKYSDLALGQKQAVTGCYSPNFGQFQLCRTAAVPNSWNFARLEIR</sequence>
<name>A0A7J6RRB0_PEROL</name>
<feature type="chain" id="PRO_5029886536" evidence="1">
    <location>
        <begin position="26"/>
        <end position="105"/>
    </location>
</feature>
<comment type="caution">
    <text evidence="2">The sequence shown here is derived from an EMBL/GenBank/DDBJ whole genome shotgun (WGS) entry which is preliminary data.</text>
</comment>